<reference evidence="1" key="1">
    <citation type="journal article" date="2014" name="Int. J. Syst. Evol. Microbiol.">
        <title>Complete genome sequence of Corynebacterium casei LMG S-19264T (=DSM 44701T), isolated from a smear-ripened cheese.</title>
        <authorList>
            <consortium name="US DOE Joint Genome Institute (JGI-PGF)"/>
            <person name="Walter F."/>
            <person name="Albersmeier A."/>
            <person name="Kalinowski J."/>
            <person name="Ruckert C."/>
        </authorList>
    </citation>
    <scope>NUCLEOTIDE SEQUENCE</scope>
    <source>
        <strain evidence="1">CGMCC 1.6293</strain>
    </source>
</reference>
<dbReference type="EMBL" id="BMLF01000003">
    <property type="protein sequence ID" value="GGM11338.1"/>
    <property type="molecule type" value="Genomic_DNA"/>
</dbReference>
<reference evidence="1" key="2">
    <citation type="submission" date="2020-09" db="EMBL/GenBank/DDBJ databases">
        <authorList>
            <person name="Sun Q."/>
            <person name="Zhou Y."/>
        </authorList>
    </citation>
    <scope>NUCLEOTIDE SEQUENCE</scope>
    <source>
        <strain evidence="1">CGMCC 1.6293</strain>
    </source>
</reference>
<evidence type="ECO:0000313" key="1">
    <source>
        <dbReference type="EMBL" id="GGM11338.1"/>
    </source>
</evidence>
<dbReference type="RefSeq" id="WP_028288312.1">
    <property type="nucleotide sequence ID" value="NZ_BMLF01000003.1"/>
</dbReference>
<accession>A0A917T8B9</accession>
<dbReference type="Proteomes" id="UP000649829">
    <property type="component" value="Unassembled WGS sequence"/>
</dbReference>
<proteinExistence type="predicted"/>
<gene>
    <name evidence="1" type="ORF">GCM10011534_36700</name>
</gene>
<protein>
    <submittedName>
        <fullName evidence="1">Uncharacterized protein</fullName>
    </submittedName>
</protein>
<sequence length="137" mass="14931">MPDTQTAFARQIHLGGASGRIYAFTLCPSLQHLPDSPGLFAYLAMPPDGIAPARALFFGRAECGLAATIPRHERFEPALRLGLNAYAVLPMGGLLDDVQDDLVAGTPTPLNLQRDALREISELTDRHRRLTRRVAAE</sequence>
<comment type="caution">
    <text evidence="1">The sequence shown here is derived from an EMBL/GenBank/DDBJ whole genome shotgun (WGS) entry which is preliminary data.</text>
</comment>
<name>A0A917T8B9_9RHOB</name>
<organism evidence="1 2">
    <name type="scientific">Pseudooceanicola nanhaiensis</name>
    <dbReference type="NCBI Taxonomy" id="375761"/>
    <lineage>
        <taxon>Bacteria</taxon>
        <taxon>Pseudomonadati</taxon>
        <taxon>Pseudomonadota</taxon>
        <taxon>Alphaproteobacteria</taxon>
        <taxon>Rhodobacterales</taxon>
        <taxon>Paracoccaceae</taxon>
        <taxon>Pseudooceanicola</taxon>
    </lineage>
</organism>
<keyword evidence="2" id="KW-1185">Reference proteome</keyword>
<evidence type="ECO:0000313" key="2">
    <source>
        <dbReference type="Proteomes" id="UP000649829"/>
    </source>
</evidence>
<dbReference type="AlphaFoldDB" id="A0A917T8B9"/>